<dbReference type="NCBIfam" id="TIGR03464">
    <property type="entry name" value="HpnC"/>
    <property type="match status" value="1"/>
</dbReference>
<name>A0ABQ0NZU5_9PROT</name>
<dbReference type="Proteomes" id="UP001062901">
    <property type="component" value="Unassembled WGS sequence"/>
</dbReference>
<dbReference type="InterPro" id="IPR002060">
    <property type="entry name" value="Squ/phyt_synthse"/>
</dbReference>
<dbReference type="RefSeq" id="WP_018979290.1">
    <property type="nucleotide sequence ID" value="NZ_BAQD01000043.1"/>
</dbReference>
<dbReference type="SFLD" id="SFLDS00005">
    <property type="entry name" value="Isoprenoid_Synthase_Type_I"/>
    <property type="match status" value="1"/>
</dbReference>
<dbReference type="SFLD" id="SFLDG01018">
    <property type="entry name" value="Squalene/Phytoene_Synthase_Lik"/>
    <property type="match status" value="1"/>
</dbReference>
<dbReference type="Gene3D" id="1.10.600.10">
    <property type="entry name" value="Farnesyl Diphosphate Synthase"/>
    <property type="match status" value="1"/>
</dbReference>
<accession>A0ABQ0NZU5</accession>
<gene>
    <name evidence="1" type="ORF">AA15669_1476</name>
</gene>
<dbReference type="Pfam" id="PF00494">
    <property type="entry name" value="SQS_PSY"/>
    <property type="match status" value="1"/>
</dbReference>
<keyword evidence="2" id="KW-1185">Reference proteome</keyword>
<dbReference type="PANTHER" id="PTHR31480">
    <property type="entry name" value="BIFUNCTIONAL LYCOPENE CYCLASE/PHYTOENE SYNTHASE"/>
    <property type="match status" value="1"/>
</dbReference>
<dbReference type="InterPro" id="IPR008949">
    <property type="entry name" value="Isoprenoid_synthase_dom_sf"/>
</dbReference>
<dbReference type="InterPro" id="IPR017827">
    <property type="entry name" value="HSQ_synthase_HpnC"/>
</dbReference>
<dbReference type="EMBL" id="BAQD01000043">
    <property type="protein sequence ID" value="GBQ07664.1"/>
    <property type="molecule type" value="Genomic_DNA"/>
</dbReference>
<dbReference type="SFLD" id="SFLDG01212">
    <property type="entry name" value="Phytoene_synthase_like"/>
    <property type="match status" value="1"/>
</dbReference>
<reference evidence="1" key="1">
    <citation type="submission" date="2013-04" db="EMBL/GenBank/DDBJ databases">
        <title>The genome sequencing project of 58 acetic acid bacteria.</title>
        <authorList>
            <person name="Okamoto-Kainuma A."/>
            <person name="Ishikawa M."/>
            <person name="Umino S."/>
            <person name="Koizumi Y."/>
            <person name="Shiwa Y."/>
            <person name="Yoshikawa H."/>
            <person name="Matsutani M."/>
            <person name="Matsushita K."/>
        </authorList>
    </citation>
    <scope>NUCLEOTIDE SEQUENCE</scope>
    <source>
        <strain evidence="1">DSM 15669</strain>
    </source>
</reference>
<proteinExistence type="predicted"/>
<comment type="caution">
    <text evidence="1">The sequence shown here is derived from an EMBL/GenBank/DDBJ whole genome shotgun (WGS) entry which is preliminary data.</text>
</comment>
<dbReference type="SUPFAM" id="SSF48576">
    <property type="entry name" value="Terpenoid synthases"/>
    <property type="match status" value="1"/>
</dbReference>
<sequence>MKGTKQTMAIDDVWGADDVTSDKKMGDENFPVGSFLIAPTLRPAVHAYYHFARVADDMVDNISLSSEQKLRRLKALRAVLLGEEKAPKRADAQTAVKLRQVFLERQLPFEVASDLIEAFCLDAEKNRYQSWDELLHYCRYSANPVGRFLLTLHGEDEASSGPSDALCTALQIVNHLQDVSKDLKTLNRCYVPLPWLATEGVSLQELTAPQSSAGVKRVFERMLVQVDGLNHYAQTLPLLIRDRRMRLEAAVVVGLCRRLTERLHRQDPLAERVALTKFDGVKALSAAMRYM</sequence>
<evidence type="ECO:0000313" key="2">
    <source>
        <dbReference type="Proteomes" id="UP001062901"/>
    </source>
</evidence>
<protein>
    <submittedName>
        <fullName evidence="1">Phytoene synthase</fullName>
    </submittedName>
</protein>
<dbReference type="InterPro" id="IPR044843">
    <property type="entry name" value="Trans_IPPS_bact-type"/>
</dbReference>
<organism evidence="1 2">
    <name type="scientific">Saccharibacter floricola DSM 15669</name>
    <dbReference type="NCBI Taxonomy" id="1123227"/>
    <lineage>
        <taxon>Bacteria</taxon>
        <taxon>Pseudomonadati</taxon>
        <taxon>Pseudomonadota</taxon>
        <taxon>Alphaproteobacteria</taxon>
        <taxon>Acetobacterales</taxon>
        <taxon>Acetobacteraceae</taxon>
        <taxon>Saccharibacter</taxon>
    </lineage>
</organism>
<evidence type="ECO:0000313" key="1">
    <source>
        <dbReference type="EMBL" id="GBQ07664.1"/>
    </source>
</evidence>